<dbReference type="EMBL" id="JACGWJ010000020">
    <property type="protein sequence ID" value="KAL0339531.1"/>
    <property type="molecule type" value="Genomic_DNA"/>
</dbReference>
<name>A0AAW2NAW6_SESRA</name>
<dbReference type="PANTHER" id="PTHR12897:SF4">
    <property type="entry name" value="REGULATOR OF MON1-CCZ1 COMPLEX"/>
    <property type="match status" value="1"/>
</dbReference>
<comment type="caution">
    <text evidence="3">The sequence shown here is derived from an EMBL/GenBank/DDBJ whole genome shotgun (WGS) entry which is preliminary data.</text>
</comment>
<dbReference type="GO" id="GO:0010506">
    <property type="term" value="P:regulation of autophagy"/>
    <property type="evidence" value="ECO:0007669"/>
    <property type="project" value="InterPro"/>
</dbReference>
<dbReference type="Pfam" id="PF21029">
    <property type="entry name" value="RMC1_N"/>
    <property type="match status" value="1"/>
</dbReference>
<feature type="compositionally biased region" description="Basic and acidic residues" evidence="1">
    <location>
        <begin position="515"/>
        <end position="525"/>
    </location>
</feature>
<dbReference type="GO" id="GO:0005765">
    <property type="term" value="C:lysosomal membrane"/>
    <property type="evidence" value="ECO:0007669"/>
    <property type="project" value="TreeGrafter"/>
</dbReference>
<dbReference type="AlphaFoldDB" id="A0AAW2NAW6"/>
<reference evidence="3" key="1">
    <citation type="submission" date="2020-06" db="EMBL/GenBank/DDBJ databases">
        <authorList>
            <person name="Li T."/>
            <person name="Hu X."/>
            <person name="Zhang T."/>
            <person name="Song X."/>
            <person name="Zhang H."/>
            <person name="Dai N."/>
            <person name="Sheng W."/>
            <person name="Hou X."/>
            <person name="Wei L."/>
        </authorList>
    </citation>
    <scope>NUCLEOTIDE SEQUENCE</scope>
    <source>
        <strain evidence="3">G02</strain>
        <tissue evidence="3">Leaf</tissue>
    </source>
</reference>
<gene>
    <name evidence="3" type="ORF">Sradi_4469900</name>
</gene>
<feature type="region of interest" description="Disordered" evidence="1">
    <location>
        <begin position="560"/>
        <end position="594"/>
    </location>
</feature>
<feature type="region of interest" description="Disordered" evidence="1">
    <location>
        <begin position="500"/>
        <end position="544"/>
    </location>
</feature>
<dbReference type="GO" id="GO:0035658">
    <property type="term" value="C:Mon1-Ccz1 complex"/>
    <property type="evidence" value="ECO:0007669"/>
    <property type="project" value="InterPro"/>
</dbReference>
<dbReference type="SUPFAM" id="SSF50978">
    <property type="entry name" value="WD40 repeat-like"/>
    <property type="match status" value="1"/>
</dbReference>
<evidence type="ECO:0000313" key="3">
    <source>
        <dbReference type="EMBL" id="KAL0339531.1"/>
    </source>
</evidence>
<dbReference type="InterPro" id="IPR049040">
    <property type="entry name" value="RMC1_N"/>
</dbReference>
<feature type="compositionally biased region" description="Polar residues" evidence="1">
    <location>
        <begin position="531"/>
        <end position="542"/>
    </location>
</feature>
<sequence>MKDKNHATTSLLKRILVNCSAQAKQYGSCVSSRVPEVERDMCLKEFLLLKSCMQNVEEKLSNMIGEASSSGHSCFSGSNALSHVYIQYPPLRCHIPGSRRLFYDDGTKLILSLTSNQVFSWKTAPYNPYAAPSSDPISEGPVLSIRYSLDLKLLAIQRSNHEIQIWNKETGDTFSQKCRPESESILGFFWTDCPTCDIVFVKTRAGACNAGSRSLHLVETKKLNISWFIYTHESRLVLLASGMQCKSFTGYQLSSAGIVRLPRFEMVMAKSEANDKPILAAEDVHIITVYGRIYCLQFDRVAMLLHSYRFYRDAVVPQASSLPIYSNRIAVSVVDNILLVHQVEAKVVIIYDIFADSQAPISAPLPLLLRGFSRANAASSQITLRNSGASESKDLSDTEAISASSSEVPLILEFLQRRKLEADKARHLCLGIVRTIILERKPVPMVSRAIDILLTAYSHAIKTGSYYKRIIAEETSTSGASNVSRPSAVVNESIIGVDASGKFSRQEPESGTENESYRSDLRTSDSDGSLKMNSQNPDQPIGTTERGYLLEPEAAGAEVLPTGQSRSPGPSNNQLNSNASERHQPQVTASAAASPADLYGSVFAPVDEEMGGDGSYLTAILVEFLRRY</sequence>
<organism evidence="3">
    <name type="scientific">Sesamum radiatum</name>
    <name type="common">Black benniseed</name>
    <dbReference type="NCBI Taxonomy" id="300843"/>
    <lineage>
        <taxon>Eukaryota</taxon>
        <taxon>Viridiplantae</taxon>
        <taxon>Streptophyta</taxon>
        <taxon>Embryophyta</taxon>
        <taxon>Tracheophyta</taxon>
        <taxon>Spermatophyta</taxon>
        <taxon>Magnoliopsida</taxon>
        <taxon>eudicotyledons</taxon>
        <taxon>Gunneridae</taxon>
        <taxon>Pentapetalae</taxon>
        <taxon>asterids</taxon>
        <taxon>lamiids</taxon>
        <taxon>Lamiales</taxon>
        <taxon>Pedaliaceae</taxon>
        <taxon>Sesamum</taxon>
    </lineage>
</organism>
<dbReference type="InterPro" id="IPR036322">
    <property type="entry name" value="WD40_repeat_dom_sf"/>
</dbReference>
<dbReference type="InterPro" id="IPR040371">
    <property type="entry name" value="RMC1"/>
</dbReference>
<evidence type="ECO:0000259" key="2">
    <source>
        <dbReference type="Pfam" id="PF21029"/>
    </source>
</evidence>
<evidence type="ECO:0000256" key="1">
    <source>
        <dbReference type="SAM" id="MobiDB-lite"/>
    </source>
</evidence>
<feature type="domain" description="Regulator of MON1-CCZ1 complex N-terminal" evidence="2">
    <location>
        <begin position="101"/>
        <end position="204"/>
    </location>
</feature>
<dbReference type="GO" id="GO:0031902">
    <property type="term" value="C:late endosome membrane"/>
    <property type="evidence" value="ECO:0007669"/>
    <property type="project" value="TreeGrafter"/>
</dbReference>
<reference evidence="3" key="2">
    <citation type="journal article" date="2024" name="Plant">
        <title>Genomic evolution and insights into agronomic trait innovations of Sesamum species.</title>
        <authorList>
            <person name="Miao H."/>
            <person name="Wang L."/>
            <person name="Qu L."/>
            <person name="Liu H."/>
            <person name="Sun Y."/>
            <person name="Le M."/>
            <person name="Wang Q."/>
            <person name="Wei S."/>
            <person name="Zheng Y."/>
            <person name="Lin W."/>
            <person name="Duan Y."/>
            <person name="Cao H."/>
            <person name="Xiong S."/>
            <person name="Wang X."/>
            <person name="Wei L."/>
            <person name="Li C."/>
            <person name="Ma Q."/>
            <person name="Ju M."/>
            <person name="Zhao R."/>
            <person name="Li G."/>
            <person name="Mu C."/>
            <person name="Tian Q."/>
            <person name="Mei H."/>
            <person name="Zhang T."/>
            <person name="Gao T."/>
            <person name="Zhang H."/>
        </authorList>
    </citation>
    <scope>NUCLEOTIDE SEQUENCE</scope>
    <source>
        <strain evidence="3">G02</strain>
    </source>
</reference>
<feature type="compositionally biased region" description="Polar residues" evidence="1">
    <location>
        <begin position="562"/>
        <end position="591"/>
    </location>
</feature>
<proteinExistence type="predicted"/>
<protein>
    <submittedName>
        <fullName evidence="3">Regulator of MON1-CCZ1 complex</fullName>
    </submittedName>
</protein>
<dbReference type="PANTHER" id="PTHR12897">
    <property type="entry name" value="COLON CANCER-ASSOCIATED PROTEIN MIC1"/>
    <property type="match status" value="1"/>
</dbReference>
<accession>A0AAW2NAW6</accession>